<evidence type="ECO:0000256" key="3">
    <source>
        <dbReference type="ARBA" id="ARBA00022475"/>
    </source>
</evidence>
<comment type="subcellular location">
    <subcellularLocation>
        <location evidence="1">Cell membrane</location>
        <topology evidence="1">Multi-pass membrane protein</topology>
    </subcellularLocation>
</comment>
<dbReference type="EMBL" id="DXBC01000142">
    <property type="protein sequence ID" value="HIZ79894.1"/>
    <property type="molecule type" value="Genomic_DNA"/>
</dbReference>
<name>A0A9D2GHN2_9FIRM</name>
<protein>
    <submittedName>
        <fullName evidence="12">ABC transporter ATP-binding protein/permease</fullName>
    </submittedName>
</protein>
<dbReference type="PANTHER" id="PTHR43394:SF1">
    <property type="entry name" value="ATP-BINDING CASSETTE SUB-FAMILY B MEMBER 10, MITOCHONDRIAL"/>
    <property type="match status" value="1"/>
</dbReference>
<keyword evidence="8 9" id="KW-0472">Membrane</keyword>
<feature type="transmembrane region" description="Helical" evidence="9">
    <location>
        <begin position="159"/>
        <end position="178"/>
    </location>
</feature>
<keyword evidence="4 9" id="KW-0812">Transmembrane</keyword>
<proteinExistence type="predicted"/>
<comment type="caution">
    <text evidence="12">The sequence shown here is derived from an EMBL/GenBank/DDBJ whole genome shotgun (WGS) entry which is preliminary data.</text>
</comment>
<evidence type="ECO:0000256" key="8">
    <source>
        <dbReference type="ARBA" id="ARBA00023136"/>
    </source>
</evidence>
<feature type="transmembrane region" description="Helical" evidence="9">
    <location>
        <begin position="134"/>
        <end position="153"/>
    </location>
</feature>
<dbReference type="PROSITE" id="PS50929">
    <property type="entry name" value="ABC_TM1F"/>
    <property type="match status" value="1"/>
</dbReference>
<keyword evidence="2" id="KW-0813">Transport</keyword>
<dbReference type="Proteomes" id="UP000824101">
    <property type="component" value="Unassembled WGS sequence"/>
</dbReference>
<gene>
    <name evidence="12" type="ORF">IAA17_08925</name>
</gene>
<organism evidence="12 13">
    <name type="scientific">Candidatus Lachnoclostridium stercorigallinarum</name>
    <dbReference type="NCBI Taxonomy" id="2838634"/>
    <lineage>
        <taxon>Bacteria</taxon>
        <taxon>Bacillati</taxon>
        <taxon>Bacillota</taxon>
        <taxon>Clostridia</taxon>
        <taxon>Lachnospirales</taxon>
        <taxon>Lachnospiraceae</taxon>
    </lineage>
</organism>
<keyword evidence="7 9" id="KW-1133">Transmembrane helix</keyword>
<dbReference type="PROSITE" id="PS50893">
    <property type="entry name" value="ABC_TRANSPORTER_2"/>
    <property type="match status" value="1"/>
</dbReference>
<dbReference type="FunFam" id="3.40.50.300:FF:000221">
    <property type="entry name" value="Multidrug ABC transporter ATP-binding protein"/>
    <property type="match status" value="1"/>
</dbReference>
<dbReference type="GO" id="GO:0015421">
    <property type="term" value="F:ABC-type oligopeptide transporter activity"/>
    <property type="evidence" value="ECO:0007669"/>
    <property type="project" value="TreeGrafter"/>
</dbReference>
<evidence type="ECO:0000256" key="6">
    <source>
        <dbReference type="ARBA" id="ARBA00022840"/>
    </source>
</evidence>
<evidence type="ECO:0000256" key="7">
    <source>
        <dbReference type="ARBA" id="ARBA00022989"/>
    </source>
</evidence>
<keyword evidence="5" id="KW-0547">Nucleotide-binding</keyword>
<dbReference type="Pfam" id="PF00005">
    <property type="entry name" value="ABC_tran"/>
    <property type="match status" value="1"/>
</dbReference>
<evidence type="ECO:0000256" key="1">
    <source>
        <dbReference type="ARBA" id="ARBA00004651"/>
    </source>
</evidence>
<feature type="transmembrane region" description="Helical" evidence="9">
    <location>
        <begin position="243"/>
        <end position="264"/>
    </location>
</feature>
<dbReference type="PROSITE" id="PS00211">
    <property type="entry name" value="ABC_TRANSPORTER_1"/>
    <property type="match status" value="1"/>
</dbReference>
<dbReference type="SMART" id="SM00382">
    <property type="entry name" value="AAA"/>
    <property type="match status" value="1"/>
</dbReference>
<accession>A0A9D2GHN2</accession>
<dbReference type="Gene3D" id="1.20.1560.10">
    <property type="entry name" value="ABC transporter type 1, transmembrane domain"/>
    <property type="match status" value="1"/>
</dbReference>
<dbReference type="InterPro" id="IPR003593">
    <property type="entry name" value="AAA+_ATPase"/>
</dbReference>
<evidence type="ECO:0000256" key="2">
    <source>
        <dbReference type="ARBA" id="ARBA00022448"/>
    </source>
</evidence>
<dbReference type="InterPro" id="IPR003439">
    <property type="entry name" value="ABC_transporter-like_ATP-bd"/>
</dbReference>
<dbReference type="CDD" id="cd18548">
    <property type="entry name" value="ABC_6TM_Tm287_like"/>
    <property type="match status" value="1"/>
</dbReference>
<evidence type="ECO:0000256" key="4">
    <source>
        <dbReference type="ARBA" id="ARBA00022692"/>
    </source>
</evidence>
<dbReference type="Gene3D" id="3.40.50.300">
    <property type="entry name" value="P-loop containing nucleotide triphosphate hydrolases"/>
    <property type="match status" value="1"/>
</dbReference>
<dbReference type="Pfam" id="PF00664">
    <property type="entry name" value="ABC_membrane"/>
    <property type="match status" value="1"/>
</dbReference>
<feature type="domain" description="ABC transmembrane type-1" evidence="11">
    <location>
        <begin position="17"/>
        <end position="299"/>
    </location>
</feature>
<evidence type="ECO:0000256" key="9">
    <source>
        <dbReference type="SAM" id="Phobius"/>
    </source>
</evidence>
<dbReference type="InterPro" id="IPR039421">
    <property type="entry name" value="Type_1_exporter"/>
</dbReference>
<dbReference type="GO" id="GO:0005524">
    <property type="term" value="F:ATP binding"/>
    <property type="evidence" value="ECO:0007669"/>
    <property type="project" value="UniProtKB-KW"/>
</dbReference>
<dbReference type="InterPro" id="IPR017871">
    <property type="entry name" value="ABC_transporter-like_CS"/>
</dbReference>
<evidence type="ECO:0000259" key="10">
    <source>
        <dbReference type="PROSITE" id="PS50893"/>
    </source>
</evidence>
<reference evidence="12" key="2">
    <citation type="submission" date="2021-04" db="EMBL/GenBank/DDBJ databases">
        <authorList>
            <person name="Gilroy R."/>
        </authorList>
    </citation>
    <scope>NUCLEOTIDE SEQUENCE</scope>
    <source>
        <strain evidence="12">ChiBcec1-1093</strain>
    </source>
</reference>
<dbReference type="InterPro" id="IPR027417">
    <property type="entry name" value="P-loop_NTPase"/>
</dbReference>
<feature type="domain" description="ABC transporter" evidence="10">
    <location>
        <begin position="332"/>
        <end position="568"/>
    </location>
</feature>
<keyword evidence="6 12" id="KW-0067">ATP-binding</keyword>
<feature type="transmembrane region" description="Helical" evidence="9">
    <location>
        <begin position="53"/>
        <end position="74"/>
    </location>
</feature>
<reference evidence="12" key="1">
    <citation type="journal article" date="2021" name="PeerJ">
        <title>Extensive microbial diversity within the chicken gut microbiome revealed by metagenomics and culture.</title>
        <authorList>
            <person name="Gilroy R."/>
            <person name="Ravi A."/>
            <person name="Getino M."/>
            <person name="Pursley I."/>
            <person name="Horton D.L."/>
            <person name="Alikhan N.F."/>
            <person name="Baker D."/>
            <person name="Gharbi K."/>
            <person name="Hall N."/>
            <person name="Watson M."/>
            <person name="Adriaenssens E.M."/>
            <person name="Foster-Nyarko E."/>
            <person name="Jarju S."/>
            <person name="Secka A."/>
            <person name="Antonio M."/>
            <person name="Oren A."/>
            <person name="Chaudhuri R.R."/>
            <person name="La Ragione R."/>
            <person name="Hildebrand F."/>
            <person name="Pallen M.J."/>
        </authorList>
    </citation>
    <scope>NUCLEOTIDE SEQUENCE</scope>
    <source>
        <strain evidence="12">ChiBcec1-1093</strain>
    </source>
</reference>
<sequence length="583" mass="64445">MIRVLMGQIKQYRRVSIITPLFTALEVLMEVLIPFVTASIIDKGIEAGDMGQIYFYGAIMLVMAFLSLTFGALAGKYAAEASSGFACNLREAMYENIQTFSFSNIDKFSTAGLVTRMTTDVTNMQNAYQMCLRIAVRAPLMFLCSMIMCLFISPRLSLIFLAAIVVLGIALFLIMGGATKIFTQVFHRYDDLNASVQENVSAIRVVKAFVRESFENEKFSKAAEGLYRLSVKAEGRLALNNPVMMLVIYSCMIALSWFGAHFIVIGDLTTGELTSMFSYVMSMLMSLMMLSMVFVMITMSSASGRRIAEVLTEKADLTNPANPVEEVPDGRIDFNHVSFSYKHGTGEETLRDIDLHISSGETVGIIGGTGCGKSSLVNLISRLYDVTEGQVMVGGRDVKEYDMDALRNQVAVVLQKNVLFSGTILDNLRWGREDATLEECEEVCRQACADEFIERFPDKYDTWIEQGGTNVSGGQKQRLCIARALLKKPKVLILDDSTSAVDTATDARIRAAFARKIPGTTKIIIAQRISSVQDADRILVLDDGQVSAFDTHENLLKTNAIYQEIYETQQKGGGDFDQPVPEA</sequence>
<dbReference type="AlphaFoldDB" id="A0A9D2GHN2"/>
<keyword evidence="3" id="KW-1003">Cell membrane</keyword>
<dbReference type="GO" id="GO:0005886">
    <property type="term" value="C:plasma membrane"/>
    <property type="evidence" value="ECO:0007669"/>
    <property type="project" value="UniProtKB-SubCell"/>
</dbReference>
<dbReference type="GO" id="GO:0016887">
    <property type="term" value="F:ATP hydrolysis activity"/>
    <property type="evidence" value="ECO:0007669"/>
    <property type="project" value="InterPro"/>
</dbReference>
<dbReference type="PANTHER" id="PTHR43394">
    <property type="entry name" value="ATP-DEPENDENT PERMEASE MDL1, MITOCHONDRIAL"/>
    <property type="match status" value="1"/>
</dbReference>
<evidence type="ECO:0000259" key="11">
    <source>
        <dbReference type="PROSITE" id="PS50929"/>
    </source>
</evidence>
<feature type="transmembrane region" description="Helical" evidence="9">
    <location>
        <begin position="21"/>
        <end position="41"/>
    </location>
</feature>
<evidence type="ECO:0000256" key="5">
    <source>
        <dbReference type="ARBA" id="ARBA00022741"/>
    </source>
</evidence>
<evidence type="ECO:0000313" key="13">
    <source>
        <dbReference type="Proteomes" id="UP000824101"/>
    </source>
</evidence>
<dbReference type="SUPFAM" id="SSF52540">
    <property type="entry name" value="P-loop containing nucleoside triphosphate hydrolases"/>
    <property type="match status" value="1"/>
</dbReference>
<dbReference type="SUPFAM" id="SSF90123">
    <property type="entry name" value="ABC transporter transmembrane region"/>
    <property type="match status" value="1"/>
</dbReference>
<feature type="transmembrane region" description="Helical" evidence="9">
    <location>
        <begin position="276"/>
        <end position="297"/>
    </location>
</feature>
<evidence type="ECO:0000313" key="12">
    <source>
        <dbReference type="EMBL" id="HIZ79894.1"/>
    </source>
</evidence>
<dbReference type="InterPro" id="IPR011527">
    <property type="entry name" value="ABC1_TM_dom"/>
</dbReference>
<dbReference type="InterPro" id="IPR036640">
    <property type="entry name" value="ABC1_TM_sf"/>
</dbReference>